<evidence type="ECO:0000313" key="2">
    <source>
        <dbReference type="Proteomes" id="UP000324029"/>
    </source>
</evidence>
<dbReference type="RefSeq" id="WP_050549381.1">
    <property type="nucleotide sequence ID" value="NZ_MSDH01000038.1"/>
</dbReference>
<dbReference type="EMBL" id="VSRO01000012">
    <property type="protein sequence ID" value="TYK55594.1"/>
    <property type="molecule type" value="Genomic_DNA"/>
</dbReference>
<dbReference type="AlphaFoldDB" id="A0A5D3G5G7"/>
<evidence type="ECO:0000313" key="1">
    <source>
        <dbReference type="EMBL" id="TYK55594.1"/>
    </source>
</evidence>
<protein>
    <submittedName>
        <fullName evidence="1">Uncharacterized protein</fullName>
    </submittedName>
</protein>
<organism evidence="1 2">
    <name type="scientific">Pseudomonas synxantha</name>
    <dbReference type="NCBI Taxonomy" id="47883"/>
    <lineage>
        <taxon>Bacteria</taxon>
        <taxon>Pseudomonadati</taxon>
        <taxon>Pseudomonadota</taxon>
        <taxon>Gammaproteobacteria</taxon>
        <taxon>Pseudomonadales</taxon>
        <taxon>Pseudomonadaceae</taxon>
        <taxon>Pseudomonas</taxon>
    </lineage>
</organism>
<reference evidence="1 2" key="2">
    <citation type="submission" date="2019-08" db="EMBL/GenBank/DDBJ databases">
        <authorList>
            <person name="Brilhante M."/>
            <person name="Perreten V."/>
        </authorList>
    </citation>
    <scope>NUCLEOTIDE SEQUENCE [LARGE SCALE GENOMIC DNA]</scope>
    <source>
        <strain evidence="1 2">MCP106</strain>
    </source>
</reference>
<gene>
    <name evidence="1" type="ORF">FXO26_22940</name>
</gene>
<comment type="caution">
    <text evidence="1">The sequence shown here is derived from an EMBL/GenBank/DDBJ whole genome shotgun (WGS) entry which is preliminary data.</text>
</comment>
<reference evidence="1 2" key="1">
    <citation type="submission" date="2019-08" db="EMBL/GenBank/DDBJ databases">
        <title>Subclass B2 metallo-beta lactamase from Pseudomonas synxantha.</title>
        <authorList>
            <person name="Poirel L."/>
            <person name="Palmieri M."/>
            <person name="Masseron A."/>
            <person name="Perreten V."/>
            <person name="Nordman P."/>
        </authorList>
    </citation>
    <scope>NUCLEOTIDE SEQUENCE [LARGE SCALE GENOMIC DNA]</scope>
    <source>
        <strain evidence="1 2">MCP106</strain>
    </source>
</reference>
<sequence length="245" mass="27006">MNIGFSPLNGLNYPTPYDNSRINNRHLEKGEFNAAYTRKDDAPARTIVRSTTDSGIRPKNIWRDFFQVTEGNCVTVSAIKAAMAKFGSHPEGIYKKITRTPEGYDVVMRDDVRITLTHQELLQAMEHTGFAGSGKVLRHAVFLYAASAKRAQNENNDHRASQNFKTAMDTLNDGEHPGEALTRLGLKHSMRSGTLEELKNGAIGTLANSSHSVAVIDGHIDLWSIKVPLGDSPFDSKENTVLVLA</sequence>
<proteinExistence type="predicted"/>
<name>A0A5D3G5G7_9PSED</name>
<dbReference type="Proteomes" id="UP000324029">
    <property type="component" value="Unassembled WGS sequence"/>
</dbReference>
<accession>A0A5D3G5G7</accession>